<protein>
    <submittedName>
        <fullName evidence="2">Uncharacterized protein</fullName>
    </submittedName>
</protein>
<dbReference type="KEGG" id="vg:13826730"/>
<evidence type="ECO:0000313" key="3">
    <source>
        <dbReference type="Proteomes" id="UP000006280"/>
    </source>
</evidence>
<dbReference type="Proteomes" id="UP000006280">
    <property type="component" value="Segment"/>
</dbReference>
<keyword evidence="3" id="KW-1185">Reference proteome</keyword>
<dbReference type="EMBL" id="JX195166">
    <property type="protein sequence ID" value="AFQ22187.1"/>
    <property type="molecule type" value="Genomic_DNA"/>
</dbReference>
<feature type="compositionally biased region" description="Basic and acidic residues" evidence="1">
    <location>
        <begin position="123"/>
        <end position="143"/>
    </location>
</feature>
<reference evidence="2 3" key="1">
    <citation type="journal article" date="2012" name="J. Virol.">
        <title>Complete Genome Sequence of Pectobacterium carotovorum subsp. carotovorum Bacteriophage My1.</title>
        <authorList>
            <person name="Lee D.H."/>
            <person name="Lee J.H."/>
            <person name="Shin H."/>
            <person name="Ji S."/>
            <person name="Roh E."/>
            <person name="Jung K."/>
            <person name="Ryu S."/>
            <person name="Choi J."/>
            <person name="Heu S."/>
        </authorList>
    </citation>
    <scope>NUCLEOTIDE SEQUENCE [LARGE SCALE GENOMIC DNA]</scope>
</reference>
<organism evidence="2 3">
    <name type="scientific">Pectobacterium phage My1</name>
    <dbReference type="NCBI Taxonomy" id="1204539"/>
    <lineage>
        <taxon>Viruses</taxon>
        <taxon>Duplodnaviria</taxon>
        <taxon>Heunggongvirae</taxon>
        <taxon>Uroviricota</taxon>
        <taxon>Caudoviricetes</taxon>
        <taxon>Demerecviridae</taxon>
        <taxon>Mccorquodalevirinae</taxon>
        <taxon>Myunavirus</taxon>
        <taxon>Myunavirus My1</taxon>
    </lineage>
</organism>
<proteinExistence type="predicted"/>
<name>J9QP94_9CAUD</name>
<gene>
    <name evidence="2" type="ORF">My1_028</name>
</gene>
<accession>J9QP94</accession>
<evidence type="ECO:0000256" key="1">
    <source>
        <dbReference type="SAM" id="MobiDB-lite"/>
    </source>
</evidence>
<dbReference type="RefSeq" id="YP_006906280.1">
    <property type="nucleotide sequence ID" value="NC_018837.1"/>
</dbReference>
<sequence>MLETDEFSDLFIQMFVESNGTINVAYFNTFHKTSFSFKEIITAVKTITGSKLVPFREPDATDRSFIFSMFTKSYQFGKYPNARDYLYEVWEQTDTVLPRSMVLTWISQQRPEKSLTSFAPANDRNHYHDSKESKPVRKPTEDS</sequence>
<feature type="region of interest" description="Disordered" evidence="1">
    <location>
        <begin position="116"/>
        <end position="143"/>
    </location>
</feature>
<evidence type="ECO:0000313" key="2">
    <source>
        <dbReference type="EMBL" id="AFQ22187.1"/>
    </source>
</evidence>
<dbReference type="OrthoDB" id="10603at10239"/>
<dbReference type="GeneID" id="13826730"/>